<comment type="caution">
    <text evidence="1">The sequence shown here is derived from an EMBL/GenBank/DDBJ whole genome shotgun (WGS) entry which is preliminary data.</text>
</comment>
<dbReference type="Pfam" id="PF12771">
    <property type="entry name" value="SusD-like_2"/>
    <property type="match status" value="1"/>
</dbReference>
<dbReference type="EMBL" id="LVWE01000005">
    <property type="protein sequence ID" value="OAD46148.1"/>
    <property type="molecule type" value="Genomic_DNA"/>
</dbReference>
<evidence type="ECO:0000313" key="1">
    <source>
        <dbReference type="EMBL" id="OAD46148.1"/>
    </source>
</evidence>
<evidence type="ECO:0000313" key="2">
    <source>
        <dbReference type="Proteomes" id="UP000076923"/>
    </source>
</evidence>
<dbReference type="OrthoDB" id="725917at2"/>
<proteinExistence type="predicted"/>
<keyword evidence="2" id="KW-1185">Reference proteome</keyword>
<dbReference type="AlphaFoldDB" id="A0A176TE00"/>
<gene>
    <name evidence="1" type="ORF">LPB303_04325</name>
</gene>
<reference evidence="1 2" key="1">
    <citation type="submission" date="2016-02" db="EMBL/GenBank/DDBJ databases">
        <title>Draft genome sequence of Polaribacter atrinae KACC17473.</title>
        <authorList>
            <person name="Shin S.-K."/>
            <person name="Yi H."/>
        </authorList>
    </citation>
    <scope>NUCLEOTIDE SEQUENCE [LARGE SCALE GENOMIC DNA]</scope>
    <source>
        <strain evidence="1 2">KACC 17473</strain>
    </source>
</reference>
<dbReference type="InterPro" id="IPR011990">
    <property type="entry name" value="TPR-like_helical_dom_sf"/>
</dbReference>
<name>A0A176TE00_9FLAO</name>
<dbReference type="Proteomes" id="UP000076923">
    <property type="component" value="Unassembled WGS sequence"/>
</dbReference>
<dbReference type="SUPFAM" id="SSF48452">
    <property type="entry name" value="TPR-like"/>
    <property type="match status" value="1"/>
</dbReference>
<protein>
    <recommendedName>
        <fullName evidence="3">SusD/RagB family nutrient-binding outer membrane lipoprotein</fullName>
    </recommendedName>
</protein>
<dbReference type="InterPro" id="IPR041662">
    <property type="entry name" value="SusD-like_2"/>
</dbReference>
<dbReference type="PROSITE" id="PS51257">
    <property type="entry name" value="PROKAR_LIPOPROTEIN"/>
    <property type="match status" value="1"/>
</dbReference>
<sequence length="492" mass="55411">MKNFKIIVFLMMAIVVTSCEELDINDNPNKVSITHPDLLLTNITTSAFQVKGTGAMYASRMILQTDGESTSQFYKWDRASFNAYNSLRQVTKMMEEADRIGDDSYKGIGHFFRAYYFYDLALTFGDVPYAEALKGETEELYQPKYNTQEEVFTGILSELEMANTLLDGTDIITGDPIFNGDINKWKKLVNSFRLKVLLTLSKKEGSFSLNIKNEFASIYNSQPIIATPEESARLEFVDVVDSRYTEFNSSGYGSGLYMASTFVDMLIERGDKRLFAIAGQTKNAKEAGLAIDDFSAYAGGNPIAAYNDVNLVAAAGNVSKVNDRYTADPTTEAHNLLSFSEVQFILAEAAVRGWISSTSAQIYYENGIKANFQFYNTYVKGYEEYYTQAEATNYIAGSKVNFLNAATDEEKLELILTQKYLTSFLQGGWNMYFDHLRTGYPEFPYLGSDTPPTRWIYPLDEYNNNATNVTEAIGRQFGGSNDGIREITWWLK</sequence>
<dbReference type="RefSeq" id="WP_068448472.1">
    <property type="nucleotide sequence ID" value="NZ_CP150660.1"/>
</dbReference>
<dbReference type="Gene3D" id="1.25.40.390">
    <property type="match status" value="1"/>
</dbReference>
<dbReference type="STRING" id="1333662.LPB303_04325"/>
<organism evidence="1 2">
    <name type="scientific">Polaribacter atrinae</name>
    <dbReference type="NCBI Taxonomy" id="1333662"/>
    <lineage>
        <taxon>Bacteria</taxon>
        <taxon>Pseudomonadati</taxon>
        <taxon>Bacteroidota</taxon>
        <taxon>Flavobacteriia</taxon>
        <taxon>Flavobacteriales</taxon>
        <taxon>Flavobacteriaceae</taxon>
    </lineage>
</organism>
<accession>A0A176TE00</accession>
<evidence type="ECO:0008006" key="3">
    <source>
        <dbReference type="Google" id="ProtNLM"/>
    </source>
</evidence>